<dbReference type="Pfam" id="PF01899">
    <property type="entry name" value="MNHE"/>
    <property type="match status" value="1"/>
</dbReference>
<name>I4EJ78_9BACT</name>
<dbReference type="InterPro" id="IPR002758">
    <property type="entry name" value="Cation_antiport_E"/>
</dbReference>
<dbReference type="EMBL" id="CAGS01000318">
    <property type="protein sequence ID" value="CCF84740.1"/>
    <property type="molecule type" value="Genomic_DNA"/>
</dbReference>
<keyword evidence="2" id="KW-1185">Reference proteome</keyword>
<sequence>MTSWLITLAPGSVLVDVDWERGVMLFHLLDASDPDATRATVARFYERYQRAVFP</sequence>
<evidence type="ECO:0000313" key="1">
    <source>
        <dbReference type="EMBL" id="CCF84740.1"/>
    </source>
</evidence>
<proteinExistence type="predicted"/>
<protein>
    <submittedName>
        <fullName evidence="1">Na+/H+ antiporter subunit E</fullName>
    </submittedName>
</protein>
<reference evidence="1 2" key="1">
    <citation type="journal article" date="2012" name="ISME J.">
        <title>Nitrification expanded: discovery, physiology and genomics of a nitrite-oxidizing bacterium from the phylum Chloroflexi.</title>
        <authorList>
            <person name="Sorokin D.Y."/>
            <person name="Lucker S."/>
            <person name="Vejmelkova D."/>
            <person name="Kostrikina N.A."/>
            <person name="Kleerebezem R."/>
            <person name="Rijpstra W.I."/>
            <person name="Damste J.S."/>
            <person name="Le Paslier D."/>
            <person name="Muyzer G."/>
            <person name="Wagner M."/>
            <person name="van Loosdrecht M.C."/>
            <person name="Daims H."/>
        </authorList>
    </citation>
    <scope>NUCLEOTIDE SEQUENCE [LARGE SCALE GENOMIC DNA]</scope>
    <source>
        <strain evidence="2">none</strain>
    </source>
</reference>
<dbReference type="AlphaFoldDB" id="I4EJ78"/>
<gene>
    <name evidence="1" type="primary">mrpE</name>
    <name evidence="1" type="ORF">NITHO_3850015</name>
</gene>
<evidence type="ECO:0000313" key="2">
    <source>
        <dbReference type="Proteomes" id="UP000004221"/>
    </source>
</evidence>
<organism evidence="1 2">
    <name type="scientific">Nitrolancea hollandica Lb</name>
    <dbReference type="NCBI Taxonomy" id="1129897"/>
    <lineage>
        <taxon>Bacteria</taxon>
        <taxon>Pseudomonadati</taxon>
        <taxon>Thermomicrobiota</taxon>
        <taxon>Thermomicrobia</taxon>
        <taxon>Sphaerobacterales</taxon>
        <taxon>Sphaerobacterineae</taxon>
        <taxon>Sphaerobacteraceae</taxon>
        <taxon>Nitrolancea</taxon>
    </lineage>
</organism>
<dbReference type="GO" id="GO:0008324">
    <property type="term" value="F:monoatomic cation transmembrane transporter activity"/>
    <property type="evidence" value="ECO:0007669"/>
    <property type="project" value="InterPro"/>
</dbReference>
<dbReference type="Proteomes" id="UP000004221">
    <property type="component" value="Unassembled WGS sequence"/>
</dbReference>
<dbReference type="RefSeq" id="WP_008479127.1">
    <property type="nucleotide sequence ID" value="NZ_CAGS01000318.1"/>
</dbReference>
<dbReference type="GO" id="GO:0016020">
    <property type="term" value="C:membrane"/>
    <property type="evidence" value="ECO:0007669"/>
    <property type="project" value="InterPro"/>
</dbReference>
<accession>I4EJ78</accession>
<comment type="caution">
    <text evidence="1">The sequence shown here is derived from an EMBL/GenBank/DDBJ whole genome shotgun (WGS) entry which is preliminary data.</text>
</comment>